<dbReference type="SUPFAM" id="SSF51735">
    <property type="entry name" value="NAD(P)-binding Rossmann-fold domains"/>
    <property type="match status" value="1"/>
</dbReference>
<evidence type="ECO:0000256" key="1">
    <source>
        <dbReference type="ARBA" id="ARBA00006484"/>
    </source>
</evidence>
<dbReference type="GO" id="GO:0004316">
    <property type="term" value="F:3-oxoacyl-[acyl-carrier-protein] reductase (NADPH) activity"/>
    <property type="evidence" value="ECO:0007669"/>
    <property type="project" value="UniProtKB-EC"/>
</dbReference>
<proteinExistence type="inferred from homology"/>
<comment type="similarity">
    <text evidence="1">Belongs to the short-chain dehydrogenases/reductases (SDR) family.</text>
</comment>
<dbReference type="InterPro" id="IPR002347">
    <property type="entry name" value="SDR_fam"/>
</dbReference>
<geneLocation type="plasmid" evidence="3">
    <name>pTE_T100_2</name>
</geneLocation>
<dbReference type="AlphaFoldDB" id="A0A899NF51"/>
<reference evidence="3" key="1">
    <citation type="journal article" name="Environ. Pollut.">
        <title>Investigating the effects of municipal and hospital wastewaters on horizontal gene transfer.</title>
        <authorList>
            <person name="Hutinel M."/>
            <person name="Fick J."/>
            <person name="Larsson D.G.J."/>
            <person name="Flach C.F."/>
        </authorList>
    </citation>
    <scope>NUCLEOTIDE SEQUENCE</scope>
    <source>
        <strain evidence="3">CV601</strain>
    </source>
</reference>
<keyword evidence="3" id="KW-0614">Plasmid</keyword>
<dbReference type="InterPro" id="IPR036291">
    <property type="entry name" value="NAD(P)-bd_dom_sf"/>
</dbReference>
<sequence>MPRASKQQARYAVGRCLMLWSSNDVTQQGSRPKTKLGVIPLILRSSEIEMGSLTGKVALVTGASRGIGASVARMLAHRGSDIAINYHSKGSRAEATAEDVRSTGQRAILIQADLTNADDVNAMIESVRLEYGHLDILVLNASGGLEKNKPADYAMQLNLTAQVRMVDAALPIMPRGGRIVFVTSHMAHFHGERPIAGPYEPVAASKYAGEQALRARNEEFASRGISFVVVSGDMIEGTITPKLLERINKGTVEARREQSGSLPTVEEFALAITDAASSEEVTPSTVFIGNTK</sequence>
<dbReference type="NCBIfam" id="NF005868">
    <property type="entry name" value="PRK07806.1"/>
    <property type="match status" value="1"/>
</dbReference>
<dbReference type="EC" id="1.1.1.100" evidence="3"/>
<keyword evidence="2 3" id="KW-0560">Oxidoreductase</keyword>
<gene>
    <name evidence="3" type="primary">fabG</name>
    <name evidence="3" type="ORF">LDMDHDEC_00423</name>
</gene>
<protein>
    <submittedName>
        <fullName evidence="3">3-oxoacyl-[acyl-carrier-protein] reductase FabG</fullName>
        <ecNumber evidence="3">1.1.1.100</ecNumber>
    </submittedName>
</protein>
<dbReference type="PRINTS" id="PR00081">
    <property type="entry name" value="GDHRDH"/>
</dbReference>
<accession>A0A899NF51</accession>
<dbReference type="PANTHER" id="PTHR43639">
    <property type="entry name" value="OXIDOREDUCTASE, SHORT-CHAIN DEHYDROGENASE/REDUCTASE FAMILY (AFU_ORTHOLOGUE AFUA_5G02870)"/>
    <property type="match status" value="1"/>
</dbReference>
<name>A0A899NF51_ECOLX</name>
<evidence type="ECO:0000313" key="3">
    <source>
        <dbReference type="EMBL" id="QSM61599.1"/>
    </source>
</evidence>
<dbReference type="PANTHER" id="PTHR43639:SF1">
    <property type="entry name" value="SHORT-CHAIN DEHYDROGENASE_REDUCTASE FAMILY PROTEIN"/>
    <property type="match status" value="1"/>
</dbReference>
<dbReference type="Gene3D" id="3.40.50.720">
    <property type="entry name" value="NAD(P)-binding Rossmann-like Domain"/>
    <property type="match status" value="1"/>
</dbReference>
<organism evidence="3">
    <name type="scientific">Escherichia coli</name>
    <dbReference type="NCBI Taxonomy" id="562"/>
    <lineage>
        <taxon>Bacteria</taxon>
        <taxon>Pseudomonadati</taxon>
        <taxon>Pseudomonadota</taxon>
        <taxon>Gammaproteobacteria</taxon>
        <taxon>Enterobacterales</taxon>
        <taxon>Enterobacteriaceae</taxon>
        <taxon>Escherichia</taxon>
    </lineage>
</organism>
<dbReference type="Pfam" id="PF00106">
    <property type="entry name" value="adh_short"/>
    <property type="match status" value="1"/>
</dbReference>
<evidence type="ECO:0000256" key="2">
    <source>
        <dbReference type="ARBA" id="ARBA00023002"/>
    </source>
</evidence>
<dbReference type="EMBL" id="MW574941">
    <property type="protein sequence ID" value="QSM61599.1"/>
    <property type="molecule type" value="Genomic_DNA"/>
</dbReference>